<gene>
    <name evidence="2" type="primary">fliJ</name>
    <name evidence="2" type="ORF">Azoinq_11205</name>
</gene>
<dbReference type="AlphaFoldDB" id="A0A975SL97"/>
<protein>
    <submittedName>
        <fullName evidence="2">Flagellar export protein FliJ</fullName>
    </submittedName>
</protein>
<keyword evidence="3" id="KW-1185">Reference proteome</keyword>
<dbReference type="EMBL" id="CP064782">
    <property type="protein sequence ID" value="QWT48418.1"/>
    <property type="molecule type" value="Genomic_DNA"/>
</dbReference>
<dbReference type="Pfam" id="PF02050">
    <property type="entry name" value="FliJ"/>
    <property type="match status" value="1"/>
</dbReference>
<reference evidence="2" key="1">
    <citation type="submission" date="2020-11" db="EMBL/GenBank/DDBJ databases">
        <title>Azospira inquinata sp. nov.</title>
        <authorList>
            <person name="Moe W.M."/>
            <person name="Mikes M.C."/>
        </authorList>
    </citation>
    <scope>NUCLEOTIDE SEQUENCE</scope>
    <source>
        <strain evidence="2">Azo-3</strain>
    </source>
</reference>
<sequence>MAKPFPLRPLQDLIQTRVDDAAKALGFLVASERDTKDKLAMLEDYRRDYLERFKAASQNGLTPAAWRNFQDFMDKIDAAIEQQKKSVHLSQQRTAQGQAEWLAQHNKLKAIDTLAERHMSAEQYREAKREQKQQDEFAARKSWDKNPDFT</sequence>
<name>A0A975SL97_9RHOO</name>
<dbReference type="InterPro" id="IPR018006">
    <property type="entry name" value="Flag_FliJ_proteobac"/>
</dbReference>
<proteinExistence type="predicted"/>
<dbReference type="InterPro" id="IPR012823">
    <property type="entry name" value="Flagell_FliJ"/>
</dbReference>
<accession>A0A975SL97</accession>
<dbReference type="InterPro" id="IPR052570">
    <property type="entry name" value="FliJ"/>
</dbReference>
<dbReference type="RefSeq" id="WP_216129057.1">
    <property type="nucleotide sequence ID" value="NZ_CP064782.1"/>
</dbReference>
<evidence type="ECO:0000313" key="2">
    <source>
        <dbReference type="EMBL" id="QWT48418.1"/>
    </source>
</evidence>
<dbReference type="GO" id="GO:0009288">
    <property type="term" value="C:bacterial-type flagellum"/>
    <property type="evidence" value="ECO:0007669"/>
    <property type="project" value="InterPro"/>
</dbReference>
<keyword evidence="2" id="KW-0282">Flagellum</keyword>
<keyword evidence="2" id="KW-0966">Cell projection</keyword>
<evidence type="ECO:0000313" key="3">
    <source>
        <dbReference type="Proteomes" id="UP000683428"/>
    </source>
</evidence>
<dbReference type="PIRSF" id="PIRSF019404">
    <property type="entry name" value="FliJ"/>
    <property type="match status" value="1"/>
</dbReference>
<dbReference type="PANTHER" id="PTHR38786:SF1">
    <property type="entry name" value="FLAGELLAR FLIJ PROTEIN"/>
    <property type="match status" value="1"/>
</dbReference>
<organism evidence="2 3">
    <name type="scientific">Azospira inquinata</name>
    <dbReference type="NCBI Taxonomy" id="2785627"/>
    <lineage>
        <taxon>Bacteria</taxon>
        <taxon>Pseudomonadati</taxon>
        <taxon>Pseudomonadota</taxon>
        <taxon>Betaproteobacteria</taxon>
        <taxon>Rhodocyclales</taxon>
        <taxon>Rhodocyclaceae</taxon>
        <taxon>Azospira</taxon>
    </lineage>
</organism>
<evidence type="ECO:0000256" key="1">
    <source>
        <dbReference type="SAM" id="MobiDB-lite"/>
    </source>
</evidence>
<keyword evidence="2" id="KW-0969">Cilium</keyword>
<feature type="region of interest" description="Disordered" evidence="1">
    <location>
        <begin position="121"/>
        <end position="150"/>
    </location>
</feature>
<dbReference type="NCBIfam" id="TIGR02473">
    <property type="entry name" value="flagell_FliJ"/>
    <property type="match status" value="1"/>
</dbReference>
<dbReference type="Proteomes" id="UP000683428">
    <property type="component" value="Chromosome"/>
</dbReference>
<dbReference type="GO" id="GO:0071973">
    <property type="term" value="P:bacterial-type flagellum-dependent cell motility"/>
    <property type="evidence" value="ECO:0007669"/>
    <property type="project" value="InterPro"/>
</dbReference>
<dbReference type="KEGG" id="aiq:Azoinq_11205"/>
<dbReference type="PANTHER" id="PTHR38786">
    <property type="entry name" value="FLAGELLAR FLIJ PROTEIN"/>
    <property type="match status" value="1"/>
</dbReference>